<dbReference type="PROSITE" id="PS52027">
    <property type="entry name" value="ZF_C2HC_C3H"/>
    <property type="match status" value="2"/>
</dbReference>
<dbReference type="PANTHER" id="PTHR14649:SF1">
    <property type="entry name" value="ZINC FINGER C2HC DOMAIN-CONTAINING PROTEIN 1C"/>
    <property type="match status" value="1"/>
</dbReference>
<feature type="region of interest" description="Disordered" evidence="8">
    <location>
        <begin position="129"/>
        <end position="178"/>
    </location>
</feature>
<dbReference type="InterPro" id="IPR026104">
    <property type="entry name" value="ZNF_C2HC_dom_1C"/>
</dbReference>
<evidence type="ECO:0000256" key="6">
    <source>
        <dbReference type="PROSITE-ProRule" id="PRU01371"/>
    </source>
</evidence>
<dbReference type="OrthoDB" id="10255185at2759"/>
<dbReference type="KEGG" id="gsh:117364053"/>
<proteinExistence type="inferred from homology"/>
<dbReference type="RefSeq" id="XP_033808715.1">
    <property type="nucleotide sequence ID" value="XM_033952824.1"/>
</dbReference>
<keyword evidence="3 6" id="KW-0863">Zinc-finger</keyword>
<dbReference type="PANTHER" id="PTHR14649">
    <property type="entry name" value="ZINC FINGER C2HC DOMAIN-CONTAINING PROTEIN 1C"/>
    <property type="match status" value="1"/>
</dbReference>
<sequence length="560" mass="64316">MKSEYQQQHLKQREETLINLFPQQQPTALIKAQICSHHHLPLYTTMQSDFPGKDPQALCKKCFSSAESHSKNTNSDYNSQVQMWPSNWVAKKSAGIDRAYPLRPVFHRKTASLNNIIHVGEPNTTILQHSLPTTNLSTPSSKRRTLSTTKEEVICTSTPSEGPKGIQHRSRSNPRRPESWQIQKLEAMGENLELEIQRKEALLQEKLRRTEEELRRIQREKEQVEKEARNGNERHETGKTLYEREAMFPRKEVGTAVTNGFKNIIKLSSRSSNEEEDEETDISINKSRLIAKNNKALVNPAIHAVSYRHNPLISPQEHTVVRLKKERLVASNSKMRAQEISAPFEIISIHQLDPQLLANGSVTPFSRGHSYCSPEELSDQVKPPTMNLDLYTEIPSDVGEDNKFYPANAIANDLMPCPVCNRSFLLERLEKHATVCRKMQNSKRKVFDSSKARTRGTDLEPYMYRSRAAPAMQKIHAKKSTWRQKHESFIQTIRQSREMQVVIAKVGKLSDLPPPMQDENADYIMCPHCSRRFAPKVAERHIPKCETIKNKPRPPPQRRH</sequence>
<feature type="compositionally biased region" description="Low complexity" evidence="8">
    <location>
        <begin position="130"/>
        <end position="140"/>
    </location>
</feature>
<keyword evidence="4" id="KW-0862">Zinc</keyword>
<organism evidence="10 12">
    <name type="scientific">Geotrypetes seraphini</name>
    <name type="common">Gaboon caecilian</name>
    <name type="synonym">Caecilia seraphini</name>
    <dbReference type="NCBI Taxonomy" id="260995"/>
    <lineage>
        <taxon>Eukaryota</taxon>
        <taxon>Metazoa</taxon>
        <taxon>Chordata</taxon>
        <taxon>Craniata</taxon>
        <taxon>Vertebrata</taxon>
        <taxon>Euteleostomi</taxon>
        <taxon>Amphibia</taxon>
        <taxon>Gymnophiona</taxon>
        <taxon>Geotrypetes</taxon>
    </lineage>
</organism>
<feature type="coiled-coil region" evidence="7">
    <location>
        <begin position="182"/>
        <end position="234"/>
    </location>
</feature>
<evidence type="ECO:0000259" key="9">
    <source>
        <dbReference type="PROSITE" id="PS52027"/>
    </source>
</evidence>
<dbReference type="RefSeq" id="XP_033808716.1">
    <property type="nucleotide sequence ID" value="XM_033952825.1"/>
</dbReference>
<feature type="domain" description="C2HC/C3H-type" evidence="9">
    <location>
        <begin position="413"/>
        <end position="442"/>
    </location>
</feature>
<protein>
    <submittedName>
        <fullName evidence="11 12">Zinc finger C2HC domain-containing protein 1C</fullName>
    </submittedName>
</protein>
<evidence type="ECO:0000256" key="3">
    <source>
        <dbReference type="ARBA" id="ARBA00022771"/>
    </source>
</evidence>
<evidence type="ECO:0000313" key="11">
    <source>
        <dbReference type="RefSeq" id="XP_033808715.1"/>
    </source>
</evidence>
<accession>A0A6P8RVD0</accession>
<evidence type="ECO:0000256" key="4">
    <source>
        <dbReference type="ARBA" id="ARBA00022833"/>
    </source>
</evidence>
<gene>
    <name evidence="11 12" type="primary">ZC2HC1C</name>
</gene>
<evidence type="ECO:0000313" key="10">
    <source>
        <dbReference type="Proteomes" id="UP000515159"/>
    </source>
</evidence>
<dbReference type="GeneID" id="117364053"/>
<evidence type="ECO:0000256" key="5">
    <source>
        <dbReference type="ARBA" id="ARBA00023054"/>
    </source>
</evidence>
<evidence type="ECO:0000256" key="1">
    <source>
        <dbReference type="ARBA" id="ARBA00010843"/>
    </source>
</evidence>
<keyword evidence="5 7" id="KW-0175">Coiled coil</keyword>
<comment type="similarity">
    <text evidence="1">Belongs to the ZC2HC1 family.</text>
</comment>
<dbReference type="Gene3D" id="3.30.160.60">
    <property type="entry name" value="Classic Zinc Finger"/>
    <property type="match status" value="1"/>
</dbReference>
<dbReference type="Pfam" id="PF13913">
    <property type="entry name" value="zf-C2HC_2"/>
    <property type="match status" value="2"/>
</dbReference>
<reference evidence="11 12" key="1">
    <citation type="submission" date="2025-04" db="UniProtKB">
        <authorList>
            <consortium name="RefSeq"/>
        </authorList>
    </citation>
    <scope>IDENTIFICATION</scope>
</reference>
<dbReference type="GO" id="GO:0008270">
    <property type="term" value="F:zinc ion binding"/>
    <property type="evidence" value="ECO:0007669"/>
    <property type="project" value="UniProtKB-KW"/>
</dbReference>
<keyword evidence="2" id="KW-0479">Metal-binding</keyword>
<dbReference type="CTD" id="79696"/>
<dbReference type="AlphaFoldDB" id="A0A6P8RVD0"/>
<evidence type="ECO:0000256" key="7">
    <source>
        <dbReference type="SAM" id="Coils"/>
    </source>
</evidence>
<feature type="domain" description="C2HC/C3H-type" evidence="9">
    <location>
        <begin position="522"/>
        <end position="551"/>
    </location>
</feature>
<evidence type="ECO:0000256" key="2">
    <source>
        <dbReference type="ARBA" id="ARBA00022723"/>
    </source>
</evidence>
<dbReference type="InterPro" id="IPR049899">
    <property type="entry name" value="Znf_C2HC_C3H"/>
</dbReference>
<keyword evidence="10" id="KW-1185">Reference proteome</keyword>
<dbReference type="Proteomes" id="UP000515159">
    <property type="component" value="Chromosome 7"/>
</dbReference>
<name>A0A6P8RVD0_GEOSA</name>
<evidence type="ECO:0000313" key="12">
    <source>
        <dbReference type="RefSeq" id="XP_033808716.1"/>
    </source>
</evidence>
<evidence type="ECO:0000256" key="8">
    <source>
        <dbReference type="SAM" id="MobiDB-lite"/>
    </source>
</evidence>